<feature type="domain" description="KfrA N-terminal DNA-binding" evidence="2">
    <location>
        <begin position="8"/>
        <end position="118"/>
    </location>
</feature>
<accession>A0A1G6WN43</accession>
<dbReference type="STRING" id="637679.GCA_001550055_02865"/>
<dbReference type="EMBL" id="FNAK01000002">
    <property type="protein sequence ID" value="SDD66627.1"/>
    <property type="molecule type" value="Genomic_DNA"/>
</dbReference>
<evidence type="ECO:0000259" key="2">
    <source>
        <dbReference type="Pfam" id="PF11740"/>
    </source>
</evidence>
<dbReference type="RefSeq" id="WP_068306288.1">
    <property type="nucleotide sequence ID" value="NZ_FNAK01000002.1"/>
</dbReference>
<gene>
    <name evidence="3" type="ORF">SAMN04488071_1149</name>
</gene>
<dbReference type="OrthoDB" id="7015148at2"/>
<keyword evidence="4" id="KW-1185">Reference proteome</keyword>
<dbReference type="GO" id="GO:0003677">
    <property type="term" value="F:DNA binding"/>
    <property type="evidence" value="ECO:0007669"/>
    <property type="project" value="UniProtKB-KW"/>
</dbReference>
<evidence type="ECO:0000313" key="4">
    <source>
        <dbReference type="Proteomes" id="UP000183685"/>
    </source>
</evidence>
<sequence>MARSGIDKQSVKQARQALIARGENPSIDAVRVELGNTGSKTTIHRHLRELEAEEAAKVDADAFLTDTLRNMVANLADQLQKEAQDVVDKARTDHAEQIAALFREIADRETQLSERDKQLQVLSACFAEEKEEHANTRSALESAVEDKREQELRLKDQEARLSEKASQIASLEEKHQHVRDSLEHYRQSVKEQRDAENRRFEHQMQQLHVEKRELTQKLGEKQEELSKMARDNSALTTRLTDAHAALENQKSENQAQASELVNQSEELRRFGDIETKYATLEETHDDLLNRHQLVQDDMRSKEVELAGLRAEVATMTKLLAVFENPSTGQTPTNTKRGRQ</sequence>
<organism evidence="3 4">
    <name type="scientific">Kordiimonas lacus</name>
    <dbReference type="NCBI Taxonomy" id="637679"/>
    <lineage>
        <taxon>Bacteria</taxon>
        <taxon>Pseudomonadati</taxon>
        <taxon>Pseudomonadota</taxon>
        <taxon>Alphaproteobacteria</taxon>
        <taxon>Kordiimonadales</taxon>
        <taxon>Kordiimonadaceae</taxon>
        <taxon>Kordiimonas</taxon>
    </lineage>
</organism>
<dbReference type="AlphaFoldDB" id="A0A1G6WN43"/>
<evidence type="ECO:0000256" key="1">
    <source>
        <dbReference type="SAM" id="Coils"/>
    </source>
</evidence>
<keyword evidence="3" id="KW-0238">DNA-binding</keyword>
<evidence type="ECO:0000313" key="3">
    <source>
        <dbReference type="EMBL" id="SDD66627.1"/>
    </source>
</evidence>
<proteinExistence type="predicted"/>
<protein>
    <submittedName>
        <fullName evidence="3">Replication region DNA-binding N-term</fullName>
    </submittedName>
</protein>
<name>A0A1G6WN43_9PROT</name>
<dbReference type="InterPro" id="IPR021104">
    <property type="entry name" value="KfrA_DNA-bd_N"/>
</dbReference>
<dbReference type="Pfam" id="PF11740">
    <property type="entry name" value="KfrA_N"/>
    <property type="match status" value="1"/>
</dbReference>
<reference evidence="3 4" key="1">
    <citation type="submission" date="2016-10" db="EMBL/GenBank/DDBJ databases">
        <authorList>
            <person name="de Groot N.N."/>
        </authorList>
    </citation>
    <scope>NUCLEOTIDE SEQUENCE [LARGE SCALE GENOMIC DNA]</scope>
    <source>
        <strain evidence="3 4">CGMCC 1.9109</strain>
    </source>
</reference>
<keyword evidence="1" id="KW-0175">Coiled coil</keyword>
<feature type="coiled-coil region" evidence="1">
    <location>
        <begin position="130"/>
        <end position="266"/>
    </location>
</feature>
<dbReference type="Proteomes" id="UP000183685">
    <property type="component" value="Unassembled WGS sequence"/>
</dbReference>